<proteinExistence type="predicted"/>
<reference evidence="1" key="1">
    <citation type="submission" date="2014-11" db="EMBL/GenBank/DDBJ databases">
        <authorList>
            <person name="Amaro Gonzalez C."/>
        </authorList>
    </citation>
    <scope>NUCLEOTIDE SEQUENCE</scope>
</reference>
<reference evidence="1" key="2">
    <citation type="journal article" date="2015" name="Fish Shellfish Immunol.">
        <title>Early steps in the European eel (Anguilla anguilla)-Vibrio vulnificus interaction in the gills: Role of the RtxA13 toxin.</title>
        <authorList>
            <person name="Callol A."/>
            <person name="Pajuelo D."/>
            <person name="Ebbesson L."/>
            <person name="Teles M."/>
            <person name="MacKenzie S."/>
            <person name="Amaro C."/>
        </authorList>
    </citation>
    <scope>NUCLEOTIDE SEQUENCE</scope>
</reference>
<name>A0A0E9SR48_ANGAN</name>
<dbReference type="AlphaFoldDB" id="A0A0E9SR48"/>
<dbReference type="EMBL" id="GBXM01065417">
    <property type="protein sequence ID" value="JAH43160.1"/>
    <property type="molecule type" value="Transcribed_RNA"/>
</dbReference>
<organism evidence="1">
    <name type="scientific">Anguilla anguilla</name>
    <name type="common">European freshwater eel</name>
    <name type="synonym">Muraena anguilla</name>
    <dbReference type="NCBI Taxonomy" id="7936"/>
    <lineage>
        <taxon>Eukaryota</taxon>
        <taxon>Metazoa</taxon>
        <taxon>Chordata</taxon>
        <taxon>Craniata</taxon>
        <taxon>Vertebrata</taxon>
        <taxon>Euteleostomi</taxon>
        <taxon>Actinopterygii</taxon>
        <taxon>Neopterygii</taxon>
        <taxon>Teleostei</taxon>
        <taxon>Anguilliformes</taxon>
        <taxon>Anguillidae</taxon>
        <taxon>Anguilla</taxon>
    </lineage>
</organism>
<accession>A0A0E9SR48</accession>
<protein>
    <submittedName>
        <fullName evidence="1">Uncharacterized protein</fullName>
    </submittedName>
</protein>
<sequence>MILNSTTVSGPHPYSLNAIVISGTHCQGKLWELIQAFFFDQTLEVLGENLYKSKWTCRG</sequence>
<evidence type="ECO:0000313" key="1">
    <source>
        <dbReference type="EMBL" id="JAH43160.1"/>
    </source>
</evidence>